<gene>
    <name evidence="3" type="ORF">FV139_14370</name>
</gene>
<comment type="caution">
    <text evidence="3">The sequence shown here is derived from an EMBL/GenBank/DDBJ whole genome shotgun (WGS) entry which is preliminary data.</text>
</comment>
<feature type="signal peptide" evidence="1">
    <location>
        <begin position="1"/>
        <end position="20"/>
    </location>
</feature>
<dbReference type="EMBL" id="VRZA01000005">
    <property type="protein sequence ID" value="TXS91912.1"/>
    <property type="molecule type" value="Genomic_DNA"/>
</dbReference>
<dbReference type="PANTHER" id="PTHR43283:SF7">
    <property type="entry name" value="BETA-LACTAMASE-RELATED DOMAIN-CONTAINING PROTEIN"/>
    <property type="match status" value="1"/>
</dbReference>
<evidence type="ECO:0000313" key="4">
    <source>
        <dbReference type="Proteomes" id="UP000321039"/>
    </source>
</evidence>
<feature type="chain" id="PRO_5022837637" evidence="1">
    <location>
        <begin position="21"/>
        <end position="409"/>
    </location>
</feature>
<accession>A0A5C8ZWE3</accession>
<keyword evidence="3" id="KW-0378">Hydrolase</keyword>
<dbReference type="InterPro" id="IPR012338">
    <property type="entry name" value="Beta-lactam/transpept-like"/>
</dbReference>
<sequence>MKSGVYLAVIFSLLLSRAFAADMPPGIPDPDKAIQDPSYNDPVFFWRLTSQPENPYEPEPYFYWPPGVVHGAPQPFFPARAQGDHEGTAGEISDATLKAMATWAEEHGSNALIVIHKGRLLTENYWNGMTADEIVNGRAITRSVTPMLLGFAVADGKLKLDDPIGRYITEWKTDLRGKVTVRQLAQNVSGLEVAPQLGLRPVYGNKDLCLVYCGDVVRAALSYDYAIEPGTKFETAQENTQLLALVIERATGTSVQELLSERVWKKIGAADAAFQLDRPGGVARVMCCMRATPRDWARLGVLVMQNGVWEGQQILPKGWVDIMATPSKQYRNFGLGLWLGSPLDKVRSQRIPQSEPFKADDTWIMEGGGFRIVHMVPSQDLVIYRHGVSVPDWDASYLVNTAMGDLLPD</sequence>
<proteinExistence type="predicted"/>
<keyword evidence="1" id="KW-0732">Signal</keyword>
<dbReference type="SUPFAM" id="SSF56601">
    <property type="entry name" value="beta-lactamase/transpeptidase-like"/>
    <property type="match status" value="1"/>
</dbReference>
<dbReference type="PANTHER" id="PTHR43283">
    <property type="entry name" value="BETA-LACTAMASE-RELATED"/>
    <property type="match status" value="1"/>
</dbReference>
<dbReference type="Pfam" id="PF00144">
    <property type="entry name" value="Beta-lactamase"/>
    <property type="match status" value="1"/>
</dbReference>
<dbReference type="GO" id="GO:0016787">
    <property type="term" value="F:hydrolase activity"/>
    <property type="evidence" value="ECO:0007669"/>
    <property type="project" value="UniProtKB-KW"/>
</dbReference>
<evidence type="ECO:0000259" key="2">
    <source>
        <dbReference type="Pfam" id="PF00144"/>
    </source>
</evidence>
<protein>
    <submittedName>
        <fullName evidence="3">Serine hydrolase</fullName>
    </submittedName>
</protein>
<dbReference type="RefSeq" id="WP_148069152.1">
    <property type="nucleotide sequence ID" value="NZ_VRZA01000005.1"/>
</dbReference>
<name>A0A5C8ZWE3_9GAMM</name>
<dbReference type="InterPro" id="IPR050789">
    <property type="entry name" value="Diverse_Enzym_Activities"/>
</dbReference>
<dbReference type="Gene3D" id="3.40.710.10">
    <property type="entry name" value="DD-peptidase/beta-lactamase superfamily"/>
    <property type="match status" value="1"/>
</dbReference>
<keyword evidence="4" id="KW-1185">Reference proteome</keyword>
<dbReference type="InterPro" id="IPR001466">
    <property type="entry name" value="Beta-lactam-related"/>
</dbReference>
<dbReference type="AlphaFoldDB" id="A0A5C8ZWE3"/>
<evidence type="ECO:0000313" key="3">
    <source>
        <dbReference type="EMBL" id="TXS91912.1"/>
    </source>
</evidence>
<organism evidence="3 4">
    <name type="scientific">Parahaliea maris</name>
    <dbReference type="NCBI Taxonomy" id="2716870"/>
    <lineage>
        <taxon>Bacteria</taxon>
        <taxon>Pseudomonadati</taxon>
        <taxon>Pseudomonadota</taxon>
        <taxon>Gammaproteobacteria</taxon>
        <taxon>Cellvibrionales</taxon>
        <taxon>Halieaceae</taxon>
        <taxon>Parahaliea</taxon>
    </lineage>
</organism>
<dbReference type="Proteomes" id="UP000321039">
    <property type="component" value="Unassembled WGS sequence"/>
</dbReference>
<reference evidence="3 4" key="1">
    <citation type="submission" date="2019-08" db="EMBL/GenBank/DDBJ databases">
        <title>Parahaliea maris sp. nov., isolated from the surface seawater.</title>
        <authorList>
            <person name="Liu Y."/>
        </authorList>
    </citation>
    <scope>NUCLEOTIDE SEQUENCE [LARGE SCALE GENOMIC DNA]</scope>
    <source>
        <strain evidence="3 4">HSLHS9</strain>
    </source>
</reference>
<feature type="domain" description="Beta-lactamase-related" evidence="2">
    <location>
        <begin position="111"/>
        <end position="383"/>
    </location>
</feature>
<evidence type="ECO:0000256" key="1">
    <source>
        <dbReference type="SAM" id="SignalP"/>
    </source>
</evidence>